<keyword evidence="2" id="KW-1003">Cell membrane</keyword>
<evidence type="ECO:0000313" key="7">
    <source>
        <dbReference type="Proteomes" id="UP001595791"/>
    </source>
</evidence>
<dbReference type="CDD" id="cd03301">
    <property type="entry name" value="ABC_MalK_N"/>
    <property type="match status" value="1"/>
</dbReference>
<dbReference type="InterPro" id="IPR047641">
    <property type="entry name" value="ABC_transpr_MalK/UgpC-like"/>
</dbReference>
<evidence type="ECO:0000256" key="4">
    <source>
        <dbReference type="ARBA" id="ARBA00022840"/>
    </source>
</evidence>
<keyword evidence="4 6" id="KW-0067">ATP-binding</keyword>
<accession>A0ABV8MNE4</accession>
<evidence type="ECO:0000256" key="3">
    <source>
        <dbReference type="ARBA" id="ARBA00022741"/>
    </source>
</evidence>
<comment type="caution">
    <text evidence="6">The sequence shown here is derived from an EMBL/GenBank/DDBJ whole genome shotgun (WGS) entry which is preliminary data.</text>
</comment>
<dbReference type="InterPro" id="IPR003593">
    <property type="entry name" value="AAA+_ATPase"/>
</dbReference>
<dbReference type="Pfam" id="PF00005">
    <property type="entry name" value="ABC_tran"/>
    <property type="match status" value="1"/>
</dbReference>
<organism evidence="6 7">
    <name type="scientific">Chitinimonas lacunae</name>
    <dbReference type="NCBI Taxonomy" id="1963018"/>
    <lineage>
        <taxon>Bacteria</taxon>
        <taxon>Pseudomonadati</taxon>
        <taxon>Pseudomonadota</taxon>
        <taxon>Betaproteobacteria</taxon>
        <taxon>Neisseriales</taxon>
        <taxon>Chitinibacteraceae</taxon>
        <taxon>Chitinimonas</taxon>
    </lineage>
</organism>
<evidence type="ECO:0000256" key="1">
    <source>
        <dbReference type="ARBA" id="ARBA00022448"/>
    </source>
</evidence>
<dbReference type="Gene3D" id="2.40.50.100">
    <property type="match status" value="1"/>
</dbReference>
<dbReference type="InterPro" id="IPR003439">
    <property type="entry name" value="ABC_transporter-like_ATP-bd"/>
</dbReference>
<name>A0ABV8MNE4_9NEIS</name>
<dbReference type="InterPro" id="IPR013611">
    <property type="entry name" value="Transp-assoc_OB_typ2"/>
</dbReference>
<dbReference type="InterPro" id="IPR015855">
    <property type="entry name" value="ABC_transpr_MalK-like"/>
</dbReference>
<dbReference type="Gene3D" id="2.40.50.140">
    <property type="entry name" value="Nucleic acid-binding proteins"/>
    <property type="match status" value="1"/>
</dbReference>
<keyword evidence="1" id="KW-0813">Transport</keyword>
<reference evidence="7" key="1">
    <citation type="journal article" date="2019" name="Int. J. Syst. Evol. Microbiol.">
        <title>The Global Catalogue of Microorganisms (GCM) 10K type strain sequencing project: providing services to taxonomists for standard genome sequencing and annotation.</title>
        <authorList>
            <consortium name="The Broad Institute Genomics Platform"/>
            <consortium name="The Broad Institute Genome Sequencing Center for Infectious Disease"/>
            <person name="Wu L."/>
            <person name="Ma J."/>
        </authorList>
    </citation>
    <scope>NUCLEOTIDE SEQUENCE [LARGE SCALE GENOMIC DNA]</scope>
    <source>
        <strain evidence="7">LMG 29894</strain>
    </source>
</reference>
<dbReference type="PANTHER" id="PTHR43875:SF3">
    <property type="entry name" value="MALTOSE_MALTODEXTRIN IMPORT ATP-BINDING PROTEIN MALK"/>
    <property type="match status" value="1"/>
</dbReference>
<gene>
    <name evidence="6" type="ORF">ACFOW7_10145</name>
</gene>
<dbReference type="InterPro" id="IPR012340">
    <property type="entry name" value="NA-bd_OB-fold"/>
</dbReference>
<dbReference type="RefSeq" id="WP_378163757.1">
    <property type="nucleotide sequence ID" value="NZ_JBHSBU010000001.1"/>
</dbReference>
<keyword evidence="2" id="KW-0472">Membrane</keyword>
<dbReference type="InterPro" id="IPR017871">
    <property type="entry name" value="ABC_transporter-like_CS"/>
</dbReference>
<evidence type="ECO:0000313" key="6">
    <source>
        <dbReference type="EMBL" id="MFC4159707.1"/>
    </source>
</evidence>
<dbReference type="InterPro" id="IPR008995">
    <property type="entry name" value="Mo/tungstate-bd_C_term_dom"/>
</dbReference>
<dbReference type="NCBIfam" id="NF008653">
    <property type="entry name" value="PRK11650.1"/>
    <property type="match status" value="1"/>
</dbReference>
<dbReference type="PANTHER" id="PTHR43875">
    <property type="entry name" value="MALTODEXTRIN IMPORT ATP-BINDING PROTEIN MSMX"/>
    <property type="match status" value="1"/>
</dbReference>
<dbReference type="Proteomes" id="UP001595791">
    <property type="component" value="Unassembled WGS sequence"/>
</dbReference>
<proteinExistence type="predicted"/>
<protein>
    <submittedName>
        <fullName evidence="6">ABC transporter ATP-binding protein</fullName>
    </submittedName>
</protein>
<dbReference type="EMBL" id="JBHSBU010000001">
    <property type="protein sequence ID" value="MFC4159707.1"/>
    <property type="molecule type" value="Genomic_DNA"/>
</dbReference>
<dbReference type="PROSITE" id="PS50893">
    <property type="entry name" value="ABC_TRANSPORTER_2"/>
    <property type="match status" value="1"/>
</dbReference>
<evidence type="ECO:0000259" key="5">
    <source>
        <dbReference type="PROSITE" id="PS50893"/>
    </source>
</evidence>
<dbReference type="GO" id="GO:0005524">
    <property type="term" value="F:ATP binding"/>
    <property type="evidence" value="ECO:0007669"/>
    <property type="project" value="UniProtKB-KW"/>
</dbReference>
<dbReference type="PROSITE" id="PS00211">
    <property type="entry name" value="ABC_TRANSPORTER_1"/>
    <property type="match status" value="1"/>
</dbReference>
<keyword evidence="7" id="KW-1185">Reference proteome</keyword>
<dbReference type="InterPro" id="IPR027417">
    <property type="entry name" value="P-loop_NTPase"/>
</dbReference>
<keyword evidence="3" id="KW-0547">Nucleotide-binding</keyword>
<evidence type="ECO:0000256" key="2">
    <source>
        <dbReference type="ARBA" id="ARBA00022475"/>
    </source>
</evidence>
<dbReference type="SMART" id="SM00382">
    <property type="entry name" value="AAA"/>
    <property type="match status" value="1"/>
</dbReference>
<sequence length="361" mass="39147">MAELRLKQIRKCYGDGNGVIHGLDLTVRDGEFMVFVGPSGCGKSTLLRMIAGLESLSAGELWIGERRADELPPAQRGVAMVFQSYALYPHMTVRENMGFGLKLAGLPRREIDAAVERAAAALQLTELLERKPKALSGGQRQRVAIGRAIVRKPQVFLFDEPLSNLDAALRVQMRIELARLHQELATTMIYVTHDQVEAMTLGERIAVFNSGRIEQVGTPLELYERPANLFVAGFLGSPRMNLLPAVAESDGRLRLPAGFVLDLGVAALPGETLTLGARPEHLHLAGRGLPGRLDLVEHLGDCQLLHISVEGVAEPLALKLPGHAQAPALGEPVRIGFDPAFCHLFDHHGQALAPREAPVPA</sequence>
<dbReference type="Pfam" id="PF08402">
    <property type="entry name" value="TOBE_2"/>
    <property type="match status" value="1"/>
</dbReference>
<dbReference type="SUPFAM" id="SSF52540">
    <property type="entry name" value="P-loop containing nucleoside triphosphate hydrolases"/>
    <property type="match status" value="1"/>
</dbReference>
<dbReference type="Gene3D" id="3.40.50.300">
    <property type="entry name" value="P-loop containing nucleotide triphosphate hydrolases"/>
    <property type="match status" value="1"/>
</dbReference>
<feature type="domain" description="ABC transporter" evidence="5">
    <location>
        <begin position="4"/>
        <end position="235"/>
    </location>
</feature>
<dbReference type="SUPFAM" id="SSF50331">
    <property type="entry name" value="MOP-like"/>
    <property type="match status" value="1"/>
</dbReference>